<dbReference type="Proteomes" id="UP000253951">
    <property type="component" value="Chromosome"/>
</dbReference>
<dbReference type="KEGG" id="fat:DVK85_07150"/>
<proteinExistence type="predicted"/>
<gene>
    <name evidence="1" type="ORF">DVK85_07150</name>
</gene>
<reference evidence="1 2" key="1">
    <citation type="submission" date="2018-07" db="EMBL/GenBank/DDBJ databases">
        <title>Complete genome sequence of Flavobacterium arcticum type strain SM1502T.</title>
        <authorList>
            <person name="Li Y."/>
            <person name="Li D.-D."/>
        </authorList>
    </citation>
    <scope>NUCLEOTIDE SEQUENCE [LARGE SCALE GENOMIC DNA]</scope>
    <source>
        <strain evidence="1 2">SM1502</strain>
    </source>
</reference>
<dbReference type="EMBL" id="CP031188">
    <property type="protein sequence ID" value="AXG74033.1"/>
    <property type="molecule type" value="Genomic_DNA"/>
</dbReference>
<accession>A0A345HBS3</accession>
<sequence>MEERELIILKKSLKIIGDFAERCDYVNSAHEYVKIHERNIESLHSLASIRGSQYFYDRINKYPKISVEELNEYLKVKRKEVSLIRFIGGLLIDKLFRLLMSRGNTFKFIEKKVQLISKLNNDLILVIENPHYELLDAERKKMNRKYE</sequence>
<protein>
    <submittedName>
        <fullName evidence="1">Uncharacterized protein</fullName>
    </submittedName>
</protein>
<evidence type="ECO:0000313" key="1">
    <source>
        <dbReference type="EMBL" id="AXG74033.1"/>
    </source>
</evidence>
<dbReference type="RefSeq" id="WP_114677791.1">
    <property type="nucleotide sequence ID" value="NZ_CP031188.1"/>
</dbReference>
<evidence type="ECO:0000313" key="2">
    <source>
        <dbReference type="Proteomes" id="UP000253951"/>
    </source>
</evidence>
<keyword evidence="2" id="KW-1185">Reference proteome</keyword>
<name>A0A345HBS3_9FLAO</name>
<dbReference type="AlphaFoldDB" id="A0A345HBS3"/>
<organism evidence="1 2">
    <name type="scientific">Flavobacterium arcticum</name>
    <dbReference type="NCBI Taxonomy" id="1784713"/>
    <lineage>
        <taxon>Bacteria</taxon>
        <taxon>Pseudomonadati</taxon>
        <taxon>Bacteroidota</taxon>
        <taxon>Flavobacteriia</taxon>
        <taxon>Flavobacteriales</taxon>
        <taxon>Flavobacteriaceae</taxon>
        <taxon>Flavobacterium</taxon>
    </lineage>
</organism>